<name>A0AA36F9T3_OCTVU</name>
<dbReference type="AlphaFoldDB" id="A0AA36F9T3"/>
<organism evidence="1 2">
    <name type="scientific">Octopus vulgaris</name>
    <name type="common">Common octopus</name>
    <dbReference type="NCBI Taxonomy" id="6645"/>
    <lineage>
        <taxon>Eukaryota</taxon>
        <taxon>Metazoa</taxon>
        <taxon>Spiralia</taxon>
        <taxon>Lophotrochozoa</taxon>
        <taxon>Mollusca</taxon>
        <taxon>Cephalopoda</taxon>
        <taxon>Coleoidea</taxon>
        <taxon>Octopodiformes</taxon>
        <taxon>Octopoda</taxon>
        <taxon>Incirrata</taxon>
        <taxon>Octopodidae</taxon>
        <taxon>Octopus</taxon>
    </lineage>
</organism>
<dbReference type="Proteomes" id="UP001162480">
    <property type="component" value="Chromosome 10"/>
</dbReference>
<evidence type="ECO:0000313" key="2">
    <source>
        <dbReference type="Proteomes" id="UP001162480"/>
    </source>
</evidence>
<evidence type="ECO:0000313" key="1">
    <source>
        <dbReference type="EMBL" id="CAI9729499.1"/>
    </source>
</evidence>
<protein>
    <submittedName>
        <fullName evidence="1">Uncharacterized protein</fullName>
    </submittedName>
</protein>
<gene>
    <name evidence="1" type="ORF">OCTVUL_1B024477</name>
</gene>
<reference evidence="1" key="1">
    <citation type="submission" date="2023-08" db="EMBL/GenBank/DDBJ databases">
        <authorList>
            <person name="Alioto T."/>
            <person name="Alioto T."/>
            <person name="Gomez Garrido J."/>
        </authorList>
    </citation>
    <scope>NUCLEOTIDE SEQUENCE</scope>
</reference>
<accession>A0AA36F9T3</accession>
<dbReference type="EMBL" id="OX597823">
    <property type="protein sequence ID" value="CAI9729499.1"/>
    <property type="molecule type" value="Genomic_DNA"/>
</dbReference>
<sequence>MERKLPNNVAMSTLKRHKVCSYNNVAMSTLKRHKVCSYVVHLFSIRPNMQSETEYNIIHVIDTDIFSILILFSQYAYRLPLCKQ</sequence>
<proteinExistence type="predicted"/>
<keyword evidence="2" id="KW-1185">Reference proteome</keyword>